<evidence type="ECO:0000259" key="6">
    <source>
        <dbReference type="Pfam" id="PF07669"/>
    </source>
</evidence>
<protein>
    <recommendedName>
        <fullName evidence="1">site-specific DNA-methyltransferase (adenine-specific)</fullName>
        <ecNumber evidence="1">2.1.1.72</ecNumber>
    </recommendedName>
</protein>
<dbReference type="InterPro" id="IPR029063">
    <property type="entry name" value="SAM-dependent_MTases_sf"/>
</dbReference>
<sequence>MDATAEVLTSVRGWWAHRAARAGLSGPWLDPQHAIAAQEPVFDEVADAPDLHERSGHELGQAYVQTVSPASRVQHGQHYTPADLADHLWSQTRVALGWKADYNRLPGLIRDPAAGSGALLLPPLREHLHATTTDDASLVLNGLPQLIEGVDQDAHAAWVGSVILAAEMLPTLARVPEKHRRPLPGLVRQGDGLDPDLAPATIAIMNPPYGRVSLDPATRQRFAHAVYGHANIYGLFMAEGARNLTPDGVLSALVPTSFAAGLYQHRLRGYLSEHAPLRSVAFVQDRSGSFTGVLQETCLAVFQRRRHRKTAVGRVNGHIESVASIAPPRGENPWLIPRDPADAAIAAAAAQLPLTLSAAGYHASTGPLVWNRRRDDIHAKPAKSRRPILWGADIEDGEVHRSTSRDSQRYLTIHSDRDANVMTLSEPAVLVQRTTAPEQTRRLVPAELTAKKLDELGGSVVVENHVNVLRPTMLVPLLSRATVARVLATRTLDRLMRCLSGTVAVSSYELAALPLPSAEVLASWEQLQGEELERAVAKAYRLS</sequence>
<reference evidence="7" key="1">
    <citation type="submission" date="2024-06" db="EMBL/GenBank/DDBJ databases">
        <title>Draft genome sequence of Microbacterium sp. strain A8/3-1, isolated from Oxytropis tragacanthoides Fisch. ex DC. Root nodules in the Altai region of Russia.</title>
        <authorList>
            <person name="Sazanova A."/>
            <person name="Guro P."/>
            <person name="Kuznetsova I."/>
            <person name="Belimov A."/>
            <person name="Safronova V."/>
        </authorList>
    </citation>
    <scope>NUCLEOTIDE SEQUENCE</scope>
    <source>
        <strain evidence="7">A8/3-1</strain>
    </source>
</reference>
<dbReference type="GO" id="GO:0009007">
    <property type="term" value="F:site-specific DNA-methyltransferase (adenine-specific) activity"/>
    <property type="evidence" value="ECO:0007669"/>
    <property type="project" value="UniProtKB-EC"/>
</dbReference>
<evidence type="ECO:0000256" key="1">
    <source>
        <dbReference type="ARBA" id="ARBA00011900"/>
    </source>
</evidence>
<evidence type="ECO:0000313" key="7">
    <source>
        <dbReference type="EMBL" id="XBX79272.1"/>
    </source>
</evidence>
<dbReference type="Pfam" id="PF07669">
    <property type="entry name" value="Eco57I"/>
    <property type="match status" value="1"/>
</dbReference>
<dbReference type="EC" id="2.1.1.72" evidence="1"/>
<evidence type="ECO:0000256" key="5">
    <source>
        <dbReference type="ARBA" id="ARBA00047942"/>
    </source>
</evidence>
<organism evidence="7">
    <name type="scientific">Microbacterium sp. A8/3-1</name>
    <dbReference type="NCBI Taxonomy" id="3160749"/>
    <lineage>
        <taxon>Bacteria</taxon>
        <taxon>Bacillati</taxon>
        <taxon>Actinomycetota</taxon>
        <taxon>Actinomycetes</taxon>
        <taxon>Micrococcales</taxon>
        <taxon>Microbacteriaceae</taxon>
        <taxon>Microbacterium</taxon>
    </lineage>
</organism>
<proteinExistence type="predicted"/>
<dbReference type="PRINTS" id="PR00507">
    <property type="entry name" value="N12N6MTFRASE"/>
</dbReference>
<dbReference type="GO" id="GO:0006304">
    <property type="term" value="P:DNA modification"/>
    <property type="evidence" value="ECO:0007669"/>
    <property type="project" value="InterPro"/>
</dbReference>
<name>A0AAU7VYE2_9MICO</name>
<dbReference type="SUPFAM" id="SSF53335">
    <property type="entry name" value="S-adenosyl-L-methionine-dependent methyltransferases"/>
    <property type="match status" value="1"/>
</dbReference>
<keyword evidence="3" id="KW-0808">Transferase</keyword>
<dbReference type="REBASE" id="839542">
    <property type="entry name" value="M.MspA831ORF4045P"/>
</dbReference>
<evidence type="ECO:0000256" key="3">
    <source>
        <dbReference type="ARBA" id="ARBA00022679"/>
    </source>
</evidence>
<dbReference type="InterPro" id="IPR011639">
    <property type="entry name" value="MethylTrfase_TaqI-like_dom"/>
</dbReference>
<keyword evidence="2 7" id="KW-0489">Methyltransferase</keyword>
<keyword evidence="4" id="KW-0949">S-adenosyl-L-methionine</keyword>
<dbReference type="RefSeq" id="WP_350352348.1">
    <property type="nucleotide sequence ID" value="NZ_CP158357.1"/>
</dbReference>
<evidence type="ECO:0000256" key="4">
    <source>
        <dbReference type="ARBA" id="ARBA00022691"/>
    </source>
</evidence>
<accession>A0AAU7VYE2</accession>
<dbReference type="AlphaFoldDB" id="A0AAU7VYE2"/>
<feature type="domain" description="Type II methyltransferase M.TaqI-like" evidence="6">
    <location>
        <begin position="203"/>
        <end position="280"/>
    </location>
</feature>
<dbReference type="PANTHER" id="PTHR33841">
    <property type="entry name" value="DNA METHYLTRANSFERASE YEEA-RELATED"/>
    <property type="match status" value="1"/>
</dbReference>
<dbReference type="InterPro" id="IPR050953">
    <property type="entry name" value="N4_N6_ade-DNA_methylase"/>
</dbReference>
<evidence type="ECO:0000256" key="2">
    <source>
        <dbReference type="ARBA" id="ARBA00022603"/>
    </source>
</evidence>
<gene>
    <name evidence="7" type="ORF">ABS642_04045</name>
</gene>
<comment type="catalytic activity">
    <reaction evidence="5">
        <text>a 2'-deoxyadenosine in DNA + S-adenosyl-L-methionine = an N(6)-methyl-2'-deoxyadenosine in DNA + S-adenosyl-L-homocysteine + H(+)</text>
        <dbReference type="Rhea" id="RHEA:15197"/>
        <dbReference type="Rhea" id="RHEA-COMP:12418"/>
        <dbReference type="Rhea" id="RHEA-COMP:12419"/>
        <dbReference type="ChEBI" id="CHEBI:15378"/>
        <dbReference type="ChEBI" id="CHEBI:57856"/>
        <dbReference type="ChEBI" id="CHEBI:59789"/>
        <dbReference type="ChEBI" id="CHEBI:90615"/>
        <dbReference type="ChEBI" id="CHEBI:90616"/>
        <dbReference type="EC" id="2.1.1.72"/>
    </reaction>
</comment>
<dbReference type="Gene3D" id="3.40.50.150">
    <property type="entry name" value="Vaccinia Virus protein VP39"/>
    <property type="match status" value="1"/>
</dbReference>
<dbReference type="PANTHER" id="PTHR33841:SF1">
    <property type="entry name" value="DNA METHYLTRANSFERASE A"/>
    <property type="match status" value="1"/>
</dbReference>
<dbReference type="EMBL" id="CP158357">
    <property type="protein sequence ID" value="XBX79272.1"/>
    <property type="molecule type" value="Genomic_DNA"/>
</dbReference>
<dbReference type="GO" id="GO:0032259">
    <property type="term" value="P:methylation"/>
    <property type="evidence" value="ECO:0007669"/>
    <property type="project" value="UniProtKB-KW"/>
</dbReference>